<keyword evidence="1" id="KW-0732">Signal</keyword>
<dbReference type="Proteomes" id="UP000051643">
    <property type="component" value="Unassembled WGS sequence"/>
</dbReference>
<dbReference type="SUPFAM" id="SSF160574">
    <property type="entry name" value="BT0923-like"/>
    <property type="match status" value="1"/>
</dbReference>
<evidence type="ECO:0000313" key="2">
    <source>
        <dbReference type="EMBL" id="KRG27493.1"/>
    </source>
</evidence>
<dbReference type="AlphaFoldDB" id="A0A0Q9Z3T2"/>
<comment type="caution">
    <text evidence="2">The sequence shown here is derived from an EMBL/GenBank/DDBJ whole genome shotgun (WGS) entry which is preliminary data.</text>
</comment>
<name>A0A0Q9Z3T2_9FLAO</name>
<dbReference type="EMBL" id="LKTP01000035">
    <property type="protein sequence ID" value="KRG27493.1"/>
    <property type="molecule type" value="Genomic_DNA"/>
</dbReference>
<evidence type="ECO:0000313" key="3">
    <source>
        <dbReference type="Proteomes" id="UP000051643"/>
    </source>
</evidence>
<keyword evidence="3" id="KW-1185">Reference proteome</keyword>
<proteinExistence type="predicted"/>
<dbReference type="STRING" id="270918.APR42_10460"/>
<feature type="signal peptide" evidence="1">
    <location>
        <begin position="1"/>
        <end position="23"/>
    </location>
</feature>
<protein>
    <recommendedName>
        <fullName evidence="4">PepSY domain-containing protein</fullName>
    </recommendedName>
</protein>
<reference evidence="2" key="1">
    <citation type="submission" date="2015-10" db="EMBL/GenBank/DDBJ databases">
        <title>Draft genome sequence of Salegentibacter mishustinae KCTC 12263.</title>
        <authorList>
            <person name="Lin W."/>
            <person name="Zheng Q."/>
        </authorList>
    </citation>
    <scope>NUCLEOTIDE SEQUENCE [LARGE SCALE GENOMIC DNA]</scope>
    <source>
        <strain evidence="2">KCTC 12263</strain>
    </source>
</reference>
<feature type="chain" id="PRO_5006389059" description="PepSY domain-containing protein" evidence="1">
    <location>
        <begin position="24"/>
        <end position="113"/>
    </location>
</feature>
<evidence type="ECO:0008006" key="4">
    <source>
        <dbReference type="Google" id="ProtNLM"/>
    </source>
</evidence>
<dbReference type="RefSeq" id="WP_057482840.1">
    <property type="nucleotide sequence ID" value="NZ_BMWR01000005.1"/>
</dbReference>
<sequence>MKKLGITLMAAAGMFLFSQNAQAQEEEPEEMEQTEAVEEVQEVKDDFKKLDVLALPQAIKDAVMTDMNGAVAEEAWVKEEDGKNVYKLALNVDGEKKKAYIDSEGNWIEKEDK</sequence>
<accession>A0A0Q9Z3T2</accession>
<gene>
    <name evidence="2" type="ORF">APR42_10460</name>
</gene>
<evidence type="ECO:0000256" key="1">
    <source>
        <dbReference type="SAM" id="SignalP"/>
    </source>
</evidence>
<organism evidence="2 3">
    <name type="scientific">Salegentibacter mishustinae</name>
    <dbReference type="NCBI Taxonomy" id="270918"/>
    <lineage>
        <taxon>Bacteria</taxon>
        <taxon>Pseudomonadati</taxon>
        <taxon>Bacteroidota</taxon>
        <taxon>Flavobacteriia</taxon>
        <taxon>Flavobacteriales</taxon>
        <taxon>Flavobacteriaceae</taxon>
        <taxon>Salegentibacter</taxon>
    </lineage>
</organism>
<dbReference type="OrthoDB" id="1099258at2"/>